<accession>A0ABU3U4Y3</accession>
<dbReference type="InterPro" id="IPR029044">
    <property type="entry name" value="Nucleotide-diphossugar_trans"/>
</dbReference>
<dbReference type="CDD" id="cd00761">
    <property type="entry name" value="Glyco_tranf_GTA_type"/>
    <property type="match status" value="1"/>
</dbReference>
<dbReference type="Pfam" id="PF00535">
    <property type="entry name" value="Glycos_transf_2"/>
    <property type="match status" value="1"/>
</dbReference>
<dbReference type="PANTHER" id="PTHR43685:SF2">
    <property type="entry name" value="GLYCOSYLTRANSFERASE 2-LIKE DOMAIN-CONTAINING PROTEIN"/>
    <property type="match status" value="1"/>
</dbReference>
<keyword evidence="2" id="KW-0808">Transferase</keyword>
<protein>
    <submittedName>
        <fullName evidence="2">Glycosyltransferase family 2 protein</fullName>
        <ecNumber evidence="2">2.4.-.-</ecNumber>
    </submittedName>
</protein>
<evidence type="ECO:0000313" key="2">
    <source>
        <dbReference type="EMBL" id="MDU8885470.1"/>
    </source>
</evidence>
<feature type="domain" description="Glycosyltransferase 2-like" evidence="1">
    <location>
        <begin position="7"/>
        <end position="147"/>
    </location>
</feature>
<dbReference type="EC" id="2.4.-.-" evidence="2"/>
<proteinExistence type="predicted"/>
<gene>
    <name evidence="2" type="ORF">RXV94_04800</name>
</gene>
<organism evidence="2 3">
    <name type="scientific">Gilvirhabdus luticola</name>
    <dbReference type="NCBI Taxonomy" id="3079858"/>
    <lineage>
        <taxon>Bacteria</taxon>
        <taxon>Pseudomonadati</taxon>
        <taxon>Bacteroidota</taxon>
        <taxon>Flavobacteriia</taxon>
        <taxon>Flavobacteriales</taxon>
        <taxon>Flavobacteriaceae</taxon>
        <taxon>Gilvirhabdus</taxon>
    </lineage>
</organism>
<dbReference type="InterPro" id="IPR001173">
    <property type="entry name" value="Glyco_trans_2-like"/>
</dbReference>
<keyword evidence="3" id="KW-1185">Reference proteome</keyword>
<dbReference type="Proteomes" id="UP001268651">
    <property type="component" value="Unassembled WGS sequence"/>
</dbReference>
<reference evidence="2 3" key="1">
    <citation type="submission" date="2023-10" db="EMBL/GenBank/DDBJ databases">
        <title>Marimonas sp. nov. isolated from tidal mud flat.</title>
        <authorList>
            <person name="Jaincy N.J."/>
            <person name="Srinivasan S."/>
            <person name="Lee S.-S."/>
        </authorList>
    </citation>
    <scope>NUCLEOTIDE SEQUENCE [LARGE SCALE GENOMIC DNA]</scope>
    <source>
        <strain evidence="2 3">MJ-SS3</strain>
    </source>
</reference>
<evidence type="ECO:0000313" key="3">
    <source>
        <dbReference type="Proteomes" id="UP001268651"/>
    </source>
</evidence>
<dbReference type="GO" id="GO:0016757">
    <property type="term" value="F:glycosyltransferase activity"/>
    <property type="evidence" value="ECO:0007669"/>
    <property type="project" value="UniProtKB-KW"/>
</dbReference>
<dbReference type="RefSeq" id="WP_316661350.1">
    <property type="nucleotide sequence ID" value="NZ_JAWHTF010000002.1"/>
</dbReference>
<comment type="caution">
    <text evidence="2">The sequence shown here is derived from an EMBL/GenBank/DDBJ whole genome shotgun (WGS) entry which is preliminary data.</text>
</comment>
<evidence type="ECO:0000259" key="1">
    <source>
        <dbReference type="Pfam" id="PF00535"/>
    </source>
</evidence>
<dbReference type="SUPFAM" id="SSF53448">
    <property type="entry name" value="Nucleotide-diphospho-sugar transferases"/>
    <property type="match status" value="1"/>
</dbReference>
<keyword evidence="2" id="KW-0328">Glycosyltransferase</keyword>
<dbReference type="InterPro" id="IPR050834">
    <property type="entry name" value="Glycosyltransf_2"/>
</dbReference>
<dbReference type="Gene3D" id="3.90.550.10">
    <property type="entry name" value="Spore Coat Polysaccharide Biosynthesis Protein SpsA, Chain A"/>
    <property type="match status" value="1"/>
</dbReference>
<sequence length="292" mass="34654">MTYKRVSIILPNYNHAPYLKERLDSIFNQTYQDFEVIILDDASTDNSLEVLNQYKNHVKVSHFIVNSKNTGSPFKQWKKGLELAKGKYTWIAESDDSCKLNFLESQLDALQNFEVAVSKVCIQKNNIITKTEIQHSAFLEKDNIKLEASNFSFNCPITNVSSIIFERIEENKLKKSTFQNYGIIGDIVFYYEFFKNRNIIFNRDTVNYYRQDIGSLSLLDNRSVTYYKRYYSEHLKLINLLYYNEKDITTAIRKKYITRQFNKVRNRVIKKKKLTLTYLSIFLKYKYHLLIS</sequence>
<dbReference type="PANTHER" id="PTHR43685">
    <property type="entry name" value="GLYCOSYLTRANSFERASE"/>
    <property type="match status" value="1"/>
</dbReference>
<name>A0ABU3U4Y3_9FLAO</name>
<dbReference type="EMBL" id="JAWHTF010000002">
    <property type="protein sequence ID" value="MDU8885470.1"/>
    <property type="molecule type" value="Genomic_DNA"/>
</dbReference>